<dbReference type="Proteomes" id="UP000319175">
    <property type="component" value="Unassembled WGS sequence"/>
</dbReference>
<dbReference type="PIRSF" id="PIRSF028451">
    <property type="entry name" value="UCP028451"/>
    <property type="match status" value="1"/>
</dbReference>
<dbReference type="InterPro" id="IPR012808">
    <property type="entry name" value="CHP02453"/>
</dbReference>
<dbReference type="InterPro" id="IPR015996">
    <property type="entry name" value="UCP028451"/>
</dbReference>
<reference evidence="1 2" key="1">
    <citation type="submission" date="2019-06" db="EMBL/GenBank/DDBJ databases">
        <title>Flavobacterium sp. MaA-Y11 from geoumgang.</title>
        <authorList>
            <person name="Jeong S."/>
        </authorList>
    </citation>
    <scope>NUCLEOTIDE SEQUENCE [LARGE SCALE GENOMIC DNA]</scope>
    <source>
        <strain evidence="1 2">MaA-Y11</strain>
    </source>
</reference>
<organism evidence="1 2">
    <name type="scientific">Flavobacterium microcysteis</name>
    <dbReference type="NCBI Taxonomy" id="2596891"/>
    <lineage>
        <taxon>Bacteria</taxon>
        <taxon>Pseudomonadati</taxon>
        <taxon>Bacteroidota</taxon>
        <taxon>Flavobacteriia</taxon>
        <taxon>Flavobacteriales</taxon>
        <taxon>Flavobacteriaceae</taxon>
        <taxon>Flavobacterium</taxon>
    </lineage>
</organism>
<accession>A0A501QCM3</accession>
<sequence>MDSKTSAHISASSLDYLKMLKENNNREWFNENKELYLKEYTGIENFAEALLQELRSHDVIETVSGKKGLHRIYRDTRFSKDKTPYKTSWSGGFKRATALRRGGYYFDIEPGNSFIAGGFWAPNAEDIKRIREDISFDPETLRKIINSKTFIKTFGSLQGEQLKKAPKGFDATDEAIDLLRYKQFLLIRKFTDAEVLSPSFLKEVDQTFKNMRPFLDYMSEVLTTDGNGERLPGLY</sequence>
<gene>
    <name evidence="1" type="ORF">FJA49_08545</name>
</gene>
<evidence type="ECO:0000313" key="2">
    <source>
        <dbReference type="Proteomes" id="UP000319175"/>
    </source>
</evidence>
<protein>
    <submittedName>
        <fullName evidence="1">DUF2461 domain-containing protein</fullName>
    </submittedName>
</protein>
<dbReference type="OrthoDB" id="9794241at2"/>
<dbReference type="NCBIfam" id="TIGR02453">
    <property type="entry name" value="TIGR02453 family protein"/>
    <property type="match status" value="1"/>
</dbReference>
<dbReference type="AlphaFoldDB" id="A0A501QCM3"/>
<dbReference type="RefSeq" id="WP_140000551.1">
    <property type="nucleotide sequence ID" value="NZ_VFJE01000053.1"/>
</dbReference>
<dbReference type="Pfam" id="PF09365">
    <property type="entry name" value="DUF2461"/>
    <property type="match status" value="1"/>
</dbReference>
<proteinExistence type="predicted"/>
<evidence type="ECO:0000313" key="1">
    <source>
        <dbReference type="EMBL" id="TPD69945.1"/>
    </source>
</evidence>
<name>A0A501QCM3_9FLAO</name>
<reference evidence="1 2" key="2">
    <citation type="submission" date="2019-06" db="EMBL/GenBank/DDBJ databases">
        <authorList>
            <person name="Seo Y."/>
        </authorList>
    </citation>
    <scope>NUCLEOTIDE SEQUENCE [LARGE SCALE GENOMIC DNA]</scope>
    <source>
        <strain evidence="1 2">MaA-Y11</strain>
    </source>
</reference>
<keyword evidence="2" id="KW-1185">Reference proteome</keyword>
<dbReference type="PANTHER" id="PTHR36452">
    <property type="entry name" value="CHROMOSOME 12, WHOLE GENOME SHOTGUN SEQUENCE"/>
    <property type="match status" value="1"/>
</dbReference>
<dbReference type="EMBL" id="VFJE01000053">
    <property type="protein sequence ID" value="TPD69945.1"/>
    <property type="molecule type" value="Genomic_DNA"/>
</dbReference>
<comment type="caution">
    <text evidence="1">The sequence shown here is derived from an EMBL/GenBank/DDBJ whole genome shotgun (WGS) entry which is preliminary data.</text>
</comment>
<dbReference type="PANTHER" id="PTHR36452:SF1">
    <property type="entry name" value="DUF2461 DOMAIN-CONTAINING PROTEIN"/>
    <property type="match status" value="1"/>
</dbReference>